<organism evidence="1">
    <name type="scientific">Neisseria gonorrhoeae</name>
    <dbReference type="NCBI Taxonomy" id="485"/>
    <lineage>
        <taxon>Bacteria</taxon>
        <taxon>Pseudomonadati</taxon>
        <taxon>Pseudomonadota</taxon>
        <taxon>Betaproteobacteria</taxon>
        <taxon>Neisseriales</taxon>
        <taxon>Neisseriaceae</taxon>
        <taxon>Neisseria</taxon>
    </lineage>
</organism>
<accession>A0A378W053</accession>
<dbReference type="AlphaFoldDB" id="A0A378W053"/>
<proteinExistence type="predicted"/>
<reference evidence="1" key="1">
    <citation type="submission" date="2018-06" db="EMBL/GenBank/DDBJ databases">
        <authorList>
            <consortium name="Pathogen Informatics"/>
            <person name="Doyle S."/>
        </authorList>
    </citation>
    <scope>NUCLEOTIDE SEQUENCE [LARGE SCALE GENOMIC DNA]</scope>
    <source>
        <strain evidence="1">NCTC11421</strain>
    </source>
</reference>
<evidence type="ECO:0000313" key="1">
    <source>
        <dbReference type="EMBL" id="SUA24398.1"/>
    </source>
</evidence>
<sequence>MSGNQHADFKHIEKYAVFDGRCCQGALQVNPQHIHQIRAFEFGSQQGDVVLWQ</sequence>
<dbReference type="EMBL" id="UGRI01000001">
    <property type="protein sequence ID" value="SUA24398.1"/>
    <property type="molecule type" value="Genomic_DNA"/>
</dbReference>
<gene>
    <name evidence="1" type="ORF">NCTC11421_02397</name>
</gene>
<protein>
    <submittedName>
        <fullName evidence="1">Uncharacterized protein</fullName>
    </submittedName>
</protein>
<name>A0A378W053_NEIGO</name>